<evidence type="ECO:0000313" key="2">
    <source>
        <dbReference type="Proteomes" id="UP001177021"/>
    </source>
</evidence>
<dbReference type="EMBL" id="CASHSV030000034">
    <property type="protein sequence ID" value="CAJ2644031.1"/>
    <property type="molecule type" value="Genomic_DNA"/>
</dbReference>
<dbReference type="Proteomes" id="UP001177021">
    <property type="component" value="Unassembled WGS sequence"/>
</dbReference>
<gene>
    <name evidence="1" type="ORF">MILVUS5_LOCUS13152</name>
</gene>
<name>A0ACB0JG59_TRIPR</name>
<comment type="caution">
    <text evidence="1">The sequence shown here is derived from an EMBL/GenBank/DDBJ whole genome shotgun (WGS) entry which is preliminary data.</text>
</comment>
<sequence>MKRKETMVTDGKRRALAQGGSRFAAEEVVMSGGGFDGSESDSVVRRICSGNKSSFSLLWVSDFMGGLYWW</sequence>
<keyword evidence="2" id="KW-1185">Reference proteome</keyword>
<protein>
    <submittedName>
        <fullName evidence="1">Uncharacterized protein</fullName>
    </submittedName>
</protein>
<accession>A0ACB0JG59</accession>
<evidence type="ECO:0000313" key="1">
    <source>
        <dbReference type="EMBL" id="CAJ2644031.1"/>
    </source>
</evidence>
<proteinExistence type="predicted"/>
<reference evidence="1" key="1">
    <citation type="submission" date="2023-10" db="EMBL/GenBank/DDBJ databases">
        <authorList>
            <person name="Rodriguez Cubillos JULIANA M."/>
            <person name="De Vega J."/>
        </authorList>
    </citation>
    <scope>NUCLEOTIDE SEQUENCE</scope>
</reference>
<organism evidence="1 2">
    <name type="scientific">Trifolium pratense</name>
    <name type="common">Red clover</name>
    <dbReference type="NCBI Taxonomy" id="57577"/>
    <lineage>
        <taxon>Eukaryota</taxon>
        <taxon>Viridiplantae</taxon>
        <taxon>Streptophyta</taxon>
        <taxon>Embryophyta</taxon>
        <taxon>Tracheophyta</taxon>
        <taxon>Spermatophyta</taxon>
        <taxon>Magnoliopsida</taxon>
        <taxon>eudicotyledons</taxon>
        <taxon>Gunneridae</taxon>
        <taxon>Pentapetalae</taxon>
        <taxon>rosids</taxon>
        <taxon>fabids</taxon>
        <taxon>Fabales</taxon>
        <taxon>Fabaceae</taxon>
        <taxon>Papilionoideae</taxon>
        <taxon>50 kb inversion clade</taxon>
        <taxon>NPAAA clade</taxon>
        <taxon>Hologalegina</taxon>
        <taxon>IRL clade</taxon>
        <taxon>Trifolieae</taxon>
        <taxon>Trifolium</taxon>
    </lineage>
</organism>